<evidence type="ECO:0000256" key="1">
    <source>
        <dbReference type="ARBA" id="ARBA00007534"/>
    </source>
</evidence>
<dbReference type="GO" id="GO:0052689">
    <property type="term" value="F:carboxylic ester hydrolase activity"/>
    <property type="evidence" value="ECO:0007669"/>
    <property type="project" value="UniProtKB-KW"/>
</dbReference>
<dbReference type="SMART" id="SM01110">
    <property type="entry name" value="Cutinase"/>
    <property type="match status" value="1"/>
</dbReference>
<reference evidence="6 7" key="1">
    <citation type="submission" date="2017-11" db="EMBL/GenBank/DDBJ databases">
        <title>Infants hospitalized years apart are colonized by the same room-sourced microbial strains.</title>
        <authorList>
            <person name="Brooks B."/>
            <person name="Olm M.R."/>
            <person name="Firek B.A."/>
            <person name="Baker R."/>
            <person name="Thomas B.C."/>
            <person name="Morowitz M.J."/>
            <person name="Banfield J.F."/>
        </authorList>
    </citation>
    <scope>NUCLEOTIDE SEQUENCE [LARGE SCALE GENOMIC DNA]</scope>
    <source>
        <strain evidence="6">S2_012_000_R3_87</strain>
    </source>
</reference>
<evidence type="ECO:0000256" key="5">
    <source>
        <dbReference type="SAM" id="SignalP"/>
    </source>
</evidence>
<comment type="similarity">
    <text evidence="1">Belongs to the cutinase family.</text>
</comment>
<evidence type="ECO:0000256" key="2">
    <source>
        <dbReference type="ARBA" id="ARBA00022487"/>
    </source>
</evidence>
<dbReference type="PANTHER" id="PTHR33630">
    <property type="entry name" value="CUTINASE RV1984C-RELATED-RELATED"/>
    <property type="match status" value="1"/>
</dbReference>
<keyword evidence="4" id="KW-1015">Disulfide bond</keyword>
<organism evidence="6 7">
    <name type="scientific">Corynebacterium urealyticum</name>
    <dbReference type="NCBI Taxonomy" id="43771"/>
    <lineage>
        <taxon>Bacteria</taxon>
        <taxon>Bacillati</taxon>
        <taxon>Actinomycetota</taxon>
        <taxon>Actinomycetes</taxon>
        <taxon>Mycobacteriales</taxon>
        <taxon>Corynebacteriaceae</taxon>
        <taxon>Corynebacterium</taxon>
    </lineage>
</organism>
<evidence type="ECO:0000256" key="3">
    <source>
        <dbReference type="ARBA" id="ARBA00022801"/>
    </source>
</evidence>
<name>A0A2W5B6M7_9CORY</name>
<dbReference type="InterPro" id="IPR029058">
    <property type="entry name" value="AB_hydrolase_fold"/>
</dbReference>
<evidence type="ECO:0000313" key="7">
    <source>
        <dbReference type="Proteomes" id="UP000249451"/>
    </source>
</evidence>
<feature type="signal peptide" evidence="5">
    <location>
        <begin position="1"/>
        <end position="20"/>
    </location>
</feature>
<dbReference type="SUPFAM" id="SSF53474">
    <property type="entry name" value="alpha/beta-Hydrolases"/>
    <property type="match status" value="1"/>
</dbReference>
<dbReference type="InterPro" id="IPR000675">
    <property type="entry name" value="Cutinase/axe"/>
</dbReference>
<comment type="caution">
    <text evidence="6">The sequence shown here is derived from an EMBL/GenBank/DDBJ whole genome shotgun (WGS) entry which is preliminary data.</text>
</comment>
<protein>
    <recommendedName>
        <fullName evidence="8">Cutinase family protein</fullName>
    </recommendedName>
</protein>
<gene>
    <name evidence="6" type="ORF">DI609_04010</name>
</gene>
<dbReference type="PANTHER" id="PTHR33630:SF9">
    <property type="entry name" value="CUTINASE 4"/>
    <property type="match status" value="1"/>
</dbReference>
<evidence type="ECO:0000256" key="4">
    <source>
        <dbReference type="ARBA" id="ARBA00023157"/>
    </source>
</evidence>
<feature type="chain" id="PRO_5039585684" description="Cutinase family protein" evidence="5">
    <location>
        <begin position="21"/>
        <end position="301"/>
    </location>
</feature>
<dbReference type="Pfam" id="PF01083">
    <property type="entry name" value="Cutinase"/>
    <property type="match status" value="1"/>
</dbReference>
<keyword evidence="5" id="KW-0732">Signal</keyword>
<dbReference type="AlphaFoldDB" id="A0A2W5B6M7"/>
<sequence length="301" mass="30914">MGIKKFAAKLAAAALTGVLALGGAATIGGGANNGLLASADAAPVGSGFAFTPTAQGACTSTMVIAIPGGGNTVDGVPDSLPHGFLVGQVANQLSGHGIAQRTVSYRATPFFTLSYDQSMRLGYQKARQLIAQTAAHCPNAKFALVGFSEGSDIASHIIADINAGRGPIPAKRFATAALIANPHNGPESKHKGGTLRDGEGILGAMRGYGKLGDRVLDICNIDDFVCNRYAATPGTREIAKNVLHASAANGFAGLNPMQVVGEAPRIAMGTRQHTKTYQYVSPIPHAVGHVLAHRDLPKAED</sequence>
<accession>A0A2W5B6M7</accession>
<proteinExistence type="inferred from homology"/>
<keyword evidence="3" id="KW-0378">Hydrolase</keyword>
<dbReference type="Proteomes" id="UP000249451">
    <property type="component" value="Unassembled WGS sequence"/>
</dbReference>
<evidence type="ECO:0000313" key="6">
    <source>
        <dbReference type="EMBL" id="PZP01483.1"/>
    </source>
</evidence>
<dbReference type="EMBL" id="QFNY01000069">
    <property type="protein sequence ID" value="PZP01483.1"/>
    <property type="molecule type" value="Genomic_DNA"/>
</dbReference>
<dbReference type="Gene3D" id="3.40.50.1820">
    <property type="entry name" value="alpha/beta hydrolase"/>
    <property type="match status" value="1"/>
</dbReference>
<evidence type="ECO:0008006" key="8">
    <source>
        <dbReference type="Google" id="ProtNLM"/>
    </source>
</evidence>
<keyword evidence="2" id="KW-0719">Serine esterase</keyword>